<comment type="caution">
    <text evidence="6">The sequence shown here is derived from an EMBL/GenBank/DDBJ whole genome shotgun (WGS) entry which is preliminary data.</text>
</comment>
<sequence length="424" mass="48112">MNFFPHQKARWILISNGLNHGETLAYTLLIPWIIPVFFPYASPETHLAWGYSVLAMGIVTTPLGAVLFSWIAQCVGALFGLKWCLLGKALLTGLFLMCPGYKVLGTSSLALFFLLRFLIGVFSSGLSSISKIYIMEKKNDEKKENYAHRFSYLYQFSTMCGYVGTSILVNGVTKEAFFSWRWIFLPFLLQGGIGMMCIAWLSKNKYFRKAENFISFSYRFFSYRSALELFSFHYKPLCMVSLTTGLSYILWSLAFVMMNGLIPLTAFMSYATAFSANQWFMGVDMALILILGPILTHYVPENILKKSTIIVAISFPMSFFLLDFYPSLIMIMAVRLWIVLWGVIFSCPLHMCYKRCCPEDKIYLIVGLGSTLGGSIIGKLTPILTVWIYHKTGTFFFIGIYTAVIAFLTRITLHFVKPNYGNLG</sequence>
<dbReference type="GO" id="GO:0015293">
    <property type="term" value="F:symporter activity"/>
    <property type="evidence" value="ECO:0007669"/>
    <property type="project" value="UniProtKB-KW"/>
</dbReference>
<dbReference type="Gene3D" id="1.20.1250.20">
    <property type="entry name" value="MFS general substrate transporter like domains"/>
    <property type="match status" value="1"/>
</dbReference>
<feature type="transmembrane region" description="Helical" evidence="5">
    <location>
        <begin position="328"/>
        <end position="350"/>
    </location>
</feature>
<feature type="transmembrane region" description="Helical" evidence="5">
    <location>
        <begin position="150"/>
        <end position="170"/>
    </location>
</feature>
<dbReference type="eggNOG" id="COG0477">
    <property type="taxonomic scope" value="Bacteria"/>
</dbReference>
<evidence type="ECO:0000256" key="3">
    <source>
        <dbReference type="ARBA" id="ARBA00022475"/>
    </source>
</evidence>
<dbReference type="GO" id="GO:0005886">
    <property type="term" value="C:plasma membrane"/>
    <property type="evidence" value="ECO:0007669"/>
    <property type="project" value="UniProtKB-SubCell"/>
</dbReference>
<keyword evidence="5" id="KW-0472">Membrane</keyword>
<gene>
    <name evidence="6" type="ORF">P618_200646</name>
</gene>
<proteinExistence type="predicted"/>
<keyword evidence="3" id="KW-1003">Cell membrane</keyword>
<evidence type="ECO:0000313" key="7">
    <source>
        <dbReference type="Proteomes" id="UP000019112"/>
    </source>
</evidence>
<keyword evidence="5" id="KW-1133">Transmembrane helix</keyword>
<feature type="transmembrane region" description="Helical" evidence="5">
    <location>
        <begin position="23"/>
        <end position="42"/>
    </location>
</feature>
<evidence type="ECO:0000256" key="4">
    <source>
        <dbReference type="ARBA" id="ARBA00022847"/>
    </source>
</evidence>
<dbReference type="Proteomes" id="UP000019112">
    <property type="component" value="Unassembled WGS sequence"/>
</dbReference>
<accession>W6TEH7</accession>
<dbReference type="InterPro" id="IPR036259">
    <property type="entry name" value="MFS_trans_sf"/>
</dbReference>
<feature type="transmembrane region" description="Helical" evidence="5">
    <location>
        <begin position="237"/>
        <end position="258"/>
    </location>
</feature>
<keyword evidence="5" id="KW-0812">Transmembrane</keyword>
<protein>
    <submittedName>
        <fullName evidence="6">Citrate-proton symporter</fullName>
    </submittedName>
</protein>
<keyword evidence="7" id="KW-1185">Reference proteome</keyword>
<feature type="transmembrane region" description="Helical" evidence="5">
    <location>
        <begin position="303"/>
        <end position="322"/>
    </location>
</feature>
<dbReference type="EMBL" id="AWTR02000061">
    <property type="protein sequence ID" value="ETZ07164.1"/>
    <property type="molecule type" value="Genomic_DNA"/>
</dbReference>
<dbReference type="SUPFAM" id="SSF103473">
    <property type="entry name" value="MFS general substrate transporter"/>
    <property type="match status" value="1"/>
</dbReference>
<reference evidence="6 7" key="1">
    <citation type="journal article" date="2014" name="FEMS Microbiol. Lett.">
        <title>Draft genome sequences of three Holospora species (Holospora obtusa, Holospora undulata, and Holospora elegans), endonuclear symbiotic bacteria of the ciliate Paramecium caudatum.</title>
        <authorList>
            <person name="Dohra H."/>
            <person name="Tanaka K."/>
            <person name="Suzuki T."/>
            <person name="Fujishima M."/>
            <person name="Suzuki H."/>
        </authorList>
    </citation>
    <scope>NUCLEOTIDE SEQUENCE [LARGE SCALE GENOMIC DNA]</scope>
    <source>
        <strain evidence="6 7">F1</strain>
    </source>
</reference>
<dbReference type="InterPro" id="IPR051084">
    <property type="entry name" value="H+-coupled_symporters"/>
</dbReference>
<dbReference type="AlphaFoldDB" id="W6TEH7"/>
<keyword evidence="4" id="KW-0769">Symport</keyword>
<evidence type="ECO:0000256" key="2">
    <source>
        <dbReference type="ARBA" id="ARBA00022448"/>
    </source>
</evidence>
<feature type="transmembrane region" description="Helical" evidence="5">
    <location>
        <begin position="182"/>
        <end position="201"/>
    </location>
</feature>
<feature type="transmembrane region" description="Helical" evidence="5">
    <location>
        <begin position="362"/>
        <end position="389"/>
    </location>
</feature>
<evidence type="ECO:0000313" key="6">
    <source>
        <dbReference type="EMBL" id="ETZ07164.1"/>
    </source>
</evidence>
<evidence type="ECO:0000256" key="1">
    <source>
        <dbReference type="ARBA" id="ARBA00004651"/>
    </source>
</evidence>
<dbReference type="RefSeq" id="WP_021827352.1">
    <property type="nucleotide sequence ID" value="NZ_AWTR02000061.1"/>
</dbReference>
<dbReference type="PANTHER" id="PTHR43528">
    <property type="entry name" value="ALPHA-KETOGLUTARATE PERMEASE"/>
    <property type="match status" value="1"/>
</dbReference>
<keyword evidence="2" id="KW-0813">Transport</keyword>
<feature type="transmembrane region" description="Helical" evidence="5">
    <location>
        <begin position="110"/>
        <end position="129"/>
    </location>
</feature>
<organism evidence="6 7">
    <name type="scientific">Holospora obtusa F1</name>
    <dbReference type="NCBI Taxonomy" id="1399147"/>
    <lineage>
        <taxon>Bacteria</taxon>
        <taxon>Pseudomonadati</taxon>
        <taxon>Pseudomonadota</taxon>
        <taxon>Alphaproteobacteria</taxon>
        <taxon>Holosporales</taxon>
        <taxon>Holosporaceae</taxon>
        <taxon>Holospora</taxon>
    </lineage>
</organism>
<comment type="subcellular location">
    <subcellularLocation>
        <location evidence="1">Cell membrane</location>
        <topology evidence="1">Multi-pass membrane protein</topology>
    </subcellularLocation>
</comment>
<name>W6TEH7_HOLOB</name>
<feature type="transmembrane region" description="Helical" evidence="5">
    <location>
        <begin position="83"/>
        <end position="104"/>
    </location>
</feature>
<feature type="transmembrane region" description="Helical" evidence="5">
    <location>
        <begin position="278"/>
        <end position="296"/>
    </location>
</feature>
<feature type="transmembrane region" description="Helical" evidence="5">
    <location>
        <begin position="395"/>
        <end position="416"/>
    </location>
</feature>
<evidence type="ECO:0000256" key="5">
    <source>
        <dbReference type="SAM" id="Phobius"/>
    </source>
</evidence>
<feature type="transmembrane region" description="Helical" evidence="5">
    <location>
        <begin position="48"/>
        <end position="71"/>
    </location>
</feature>
<dbReference type="PANTHER" id="PTHR43528:SF1">
    <property type="entry name" value="ALPHA-KETOGLUTARATE PERMEASE"/>
    <property type="match status" value="1"/>
</dbReference>
<dbReference type="OrthoDB" id="975789at2"/>